<name>A0A1S6HJF2_9GAMM</name>
<dbReference type="GO" id="GO:0016887">
    <property type="term" value="F:ATP hydrolysis activity"/>
    <property type="evidence" value="ECO:0007669"/>
    <property type="project" value="InterPro"/>
</dbReference>
<gene>
    <name evidence="5" type="ORF">Sps_00438</name>
</gene>
<dbReference type="InterPro" id="IPR027417">
    <property type="entry name" value="P-loop_NTPase"/>
</dbReference>
<feature type="region of interest" description="Disordered" evidence="3">
    <location>
        <begin position="255"/>
        <end position="274"/>
    </location>
</feature>
<dbReference type="PANTHER" id="PTHR42855:SF2">
    <property type="entry name" value="DRUG RESISTANCE ABC TRANSPORTER,ATP-BINDING PROTEIN"/>
    <property type="match status" value="1"/>
</dbReference>
<dbReference type="GO" id="GO:0005524">
    <property type="term" value="F:ATP binding"/>
    <property type="evidence" value="ECO:0007669"/>
    <property type="project" value="UniProtKB-KW"/>
</dbReference>
<dbReference type="PANTHER" id="PTHR42855">
    <property type="entry name" value="ABC TRANSPORTER ATP-BINDING SUBUNIT"/>
    <property type="match status" value="1"/>
</dbReference>
<evidence type="ECO:0000313" key="5">
    <source>
        <dbReference type="EMBL" id="AQS35643.1"/>
    </source>
</evidence>
<dbReference type="KEGG" id="spsw:Sps_00438"/>
<dbReference type="PROSITE" id="PS50893">
    <property type="entry name" value="ABC_TRANSPORTER_2"/>
    <property type="match status" value="1"/>
</dbReference>
<accession>A0A1S6HJF2</accession>
<keyword evidence="1" id="KW-0547">Nucleotide-binding</keyword>
<evidence type="ECO:0000256" key="3">
    <source>
        <dbReference type="SAM" id="MobiDB-lite"/>
    </source>
</evidence>
<evidence type="ECO:0000313" key="6">
    <source>
        <dbReference type="Proteomes" id="UP000189545"/>
    </source>
</evidence>
<dbReference type="InterPro" id="IPR003593">
    <property type="entry name" value="AAA+_ATPase"/>
</dbReference>
<organism evidence="5 6">
    <name type="scientific">Shewanella psychrophila</name>
    <dbReference type="NCBI Taxonomy" id="225848"/>
    <lineage>
        <taxon>Bacteria</taxon>
        <taxon>Pseudomonadati</taxon>
        <taxon>Pseudomonadota</taxon>
        <taxon>Gammaproteobacteria</taxon>
        <taxon>Alteromonadales</taxon>
        <taxon>Shewanellaceae</taxon>
        <taxon>Shewanella</taxon>
    </lineage>
</organism>
<dbReference type="SUPFAM" id="SSF52540">
    <property type="entry name" value="P-loop containing nucleoside triphosphate hydrolases"/>
    <property type="match status" value="2"/>
</dbReference>
<sequence length="529" mass="58700">MPILNAQQLSYKLDTGERLFSNLSFSIEQKFTAIIGRNGAGKSVLASILAGETQADSGSVFRSFNHLGYFKQQGIDSHSGQSIAEFLGVAPQINALKKVESGQYQAAELDIIGDNWQVRENLARQLAEIAITLPPETPCAQLSGGEKAKLQLLKLFSTNAELLILDEPSNHLDNKGRQWLLKQINTSKSKVLLISHDRALLHHVGAIYELTSLGLTLYPGNFSHYKTSKQTHLIAVNRKLAQAQSKQKQIARHTQLNHEKAQQRAASGKRLRKSGSQAKILLNTMRDNAEKSSSSRAIQRDNQQINNTELIRQLSQRKESLKPQAMYIQTGVKVKTQKPETLLSIQDIRIPYVDTPLIRLHLSHGDKLHLKGNNACGKSTLMKVILGELPADSGDIQRAAPLFYLDQDFRLINQALSLLGNLKIYCPSIADTQAHTLLAGMGFRGQSVHRKASWLSGGEKMKLAILIATHQIPLPLLLLDEPDNHLDIESKHLLSEALNQYRGSFILISHDREFVTDAGITETVEILSK</sequence>
<dbReference type="InterPro" id="IPR017871">
    <property type="entry name" value="ABC_transporter-like_CS"/>
</dbReference>
<dbReference type="Proteomes" id="UP000189545">
    <property type="component" value="Chromosome"/>
</dbReference>
<feature type="domain" description="ABC transporter" evidence="4">
    <location>
        <begin position="4"/>
        <end position="238"/>
    </location>
</feature>
<proteinExistence type="predicted"/>
<dbReference type="STRING" id="225848.Sps_00438"/>
<evidence type="ECO:0000256" key="2">
    <source>
        <dbReference type="ARBA" id="ARBA00022840"/>
    </source>
</evidence>
<dbReference type="RefSeq" id="WP_077750972.1">
    <property type="nucleotide sequence ID" value="NZ_CP014782.1"/>
</dbReference>
<dbReference type="EMBL" id="CP014782">
    <property type="protein sequence ID" value="AQS35643.1"/>
    <property type="molecule type" value="Genomic_DNA"/>
</dbReference>
<dbReference type="InterPro" id="IPR051309">
    <property type="entry name" value="ABCF_ATPase"/>
</dbReference>
<keyword evidence="6" id="KW-1185">Reference proteome</keyword>
<reference evidence="5 6" key="1">
    <citation type="submission" date="2016-03" db="EMBL/GenBank/DDBJ databases">
        <title>Complete genome sequence of Shewanella psychrophila WP2, a deep sea bacterium isolated from west Pacific sediment.</title>
        <authorList>
            <person name="Xu G."/>
            <person name="Jian H."/>
        </authorList>
    </citation>
    <scope>NUCLEOTIDE SEQUENCE [LARGE SCALE GENOMIC DNA]</scope>
    <source>
        <strain evidence="5 6">WP2</strain>
    </source>
</reference>
<evidence type="ECO:0000256" key="1">
    <source>
        <dbReference type="ARBA" id="ARBA00022741"/>
    </source>
</evidence>
<dbReference type="SMART" id="SM00382">
    <property type="entry name" value="AAA"/>
    <property type="match status" value="2"/>
</dbReference>
<evidence type="ECO:0000259" key="4">
    <source>
        <dbReference type="PROSITE" id="PS50893"/>
    </source>
</evidence>
<protein>
    <submittedName>
        <fullName evidence="5">ATPase component of ABC transporters with duplicated ATPase domain</fullName>
    </submittedName>
</protein>
<dbReference type="AlphaFoldDB" id="A0A1S6HJF2"/>
<dbReference type="PROSITE" id="PS00211">
    <property type="entry name" value="ABC_TRANSPORTER_1"/>
    <property type="match status" value="2"/>
</dbReference>
<dbReference type="Gene3D" id="3.40.50.300">
    <property type="entry name" value="P-loop containing nucleotide triphosphate hydrolases"/>
    <property type="match status" value="2"/>
</dbReference>
<dbReference type="InterPro" id="IPR003439">
    <property type="entry name" value="ABC_transporter-like_ATP-bd"/>
</dbReference>
<dbReference type="OrthoDB" id="9808609at2"/>
<dbReference type="Pfam" id="PF00005">
    <property type="entry name" value="ABC_tran"/>
    <property type="match status" value="2"/>
</dbReference>
<keyword evidence="2" id="KW-0067">ATP-binding</keyword>